<feature type="transmembrane region" description="Helical" evidence="1">
    <location>
        <begin position="41"/>
        <end position="58"/>
    </location>
</feature>
<dbReference type="EMBL" id="VHJK01000001">
    <property type="protein sequence ID" value="TRD12803.1"/>
    <property type="molecule type" value="Genomic_DNA"/>
</dbReference>
<protein>
    <submittedName>
        <fullName evidence="2">Uncharacterized protein</fullName>
    </submittedName>
</protein>
<feature type="transmembrane region" description="Helical" evidence="1">
    <location>
        <begin position="14"/>
        <end position="35"/>
    </location>
</feature>
<sequence>MLGLEAVWLKLRGWSWSAIAGLLGPAAFIVLGLRAALIGAAWYWVAVPLALSLPLHLFDLKGRLNTRR</sequence>
<name>A0A547PF74_9SPHN</name>
<gene>
    <name evidence="2" type="ORF">FGU71_09105</name>
</gene>
<dbReference type="Proteomes" id="UP000316343">
    <property type="component" value="Unassembled WGS sequence"/>
</dbReference>
<accession>A0A547PF74</accession>
<dbReference type="AlphaFoldDB" id="A0A547PF74"/>
<proteinExistence type="predicted"/>
<keyword evidence="1" id="KW-0812">Transmembrane</keyword>
<evidence type="ECO:0000313" key="2">
    <source>
        <dbReference type="EMBL" id="TRD12803.1"/>
    </source>
</evidence>
<reference evidence="2 3" key="1">
    <citation type="submission" date="2019-06" db="EMBL/GenBank/DDBJ databases">
        <title>Erythrobacter insulae sp. nov., isolated from a tidal flat.</title>
        <authorList>
            <person name="Yoon J.-H."/>
        </authorList>
    </citation>
    <scope>NUCLEOTIDE SEQUENCE [LARGE SCALE GENOMIC DNA]</scope>
    <source>
        <strain evidence="2 3">JBTF-M21</strain>
    </source>
</reference>
<comment type="caution">
    <text evidence="2">The sequence shown here is derived from an EMBL/GenBank/DDBJ whole genome shotgun (WGS) entry which is preliminary data.</text>
</comment>
<dbReference type="OrthoDB" id="7206724at2"/>
<keyword evidence="3" id="KW-1185">Reference proteome</keyword>
<evidence type="ECO:0000313" key="3">
    <source>
        <dbReference type="Proteomes" id="UP000316343"/>
    </source>
</evidence>
<organism evidence="2 3">
    <name type="scientific">Erythrobacter insulae</name>
    <dbReference type="NCBI Taxonomy" id="2584124"/>
    <lineage>
        <taxon>Bacteria</taxon>
        <taxon>Pseudomonadati</taxon>
        <taxon>Pseudomonadota</taxon>
        <taxon>Alphaproteobacteria</taxon>
        <taxon>Sphingomonadales</taxon>
        <taxon>Erythrobacteraceae</taxon>
        <taxon>Erythrobacter/Porphyrobacter group</taxon>
        <taxon>Erythrobacter</taxon>
    </lineage>
</organism>
<keyword evidence="1" id="KW-1133">Transmembrane helix</keyword>
<evidence type="ECO:0000256" key="1">
    <source>
        <dbReference type="SAM" id="Phobius"/>
    </source>
</evidence>
<keyword evidence="1" id="KW-0472">Membrane</keyword>